<dbReference type="AlphaFoldDB" id="A0A3B1AJK2"/>
<accession>A0A3B1AJK2</accession>
<dbReference type="Pfam" id="PF09867">
    <property type="entry name" value="TagF_N"/>
    <property type="match status" value="1"/>
</dbReference>
<evidence type="ECO:0000313" key="1">
    <source>
        <dbReference type="EMBL" id="VAW94044.1"/>
    </source>
</evidence>
<dbReference type="NCBIfam" id="TIGR03373">
    <property type="entry name" value="VI_minor_4"/>
    <property type="match status" value="1"/>
</dbReference>
<protein>
    <recommendedName>
        <fullName evidence="2">Protein phosphatase ImpM</fullName>
    </recommendedName>
</protein>
<sequence>MDMQTHLGYYGKIPSKGDFITRHLPGSFVEPWDQWLQSSIAASKTQLGEQWLDFYLTCPVWRF</sequence>
<dbReference type="InterPro" id="IPR017748">
    <property type="entry name" value="TagF"/>
</dbReference>
<evidence type="ECO:0008006" key="2">
    <source>
        <dbReference type="Google" id="ProtNLM"/>
    </source>
</evidence>
<gene>
    <name evidence="1" type="ORF">MNBD_GAMMA20-1037</name>
</gene>
<feature type="non-terminal residue" evidence="1">
    <location>
        <position position="63"/>
    </location>
</feature>
<dbReference type="InterPro" id="IPR038225">
    <property type="entry name" value="TagF_sf"/>
</dbReference>
<reference evidence="1" key="1">
    <citation type="submission" date="2018-06" db="EMBL/GenBank/DDBJ databases">
        <authorList>
            <person name="Zhirakovskaya E."/>
        </authorList>
    </citation>
    <scope>NUCLEOTIDE SEQUENCE</scope>
</reference>
<name>A0A3B1AJK2_9ZZZZ</name>
<dbReference type="EMBL" id="UOFU01000042">
    <property type="protein sequence ID" value="VAW94044.1"/>
    <property type="molecule type" value="Genomic_DNA"/>
</dbReference>
<dbReference type="Gene3D" id="3.40.1730.10">
    <property type="entry name" value="pa0076 domain"/>
    <property type="match status" value="1"/>
</dbReference>
<proteinExistence type="predicted"/>
<organism evidence="1">
    <name type="scientific">hydrothermal vent metagenome</name>
    <dbReference type="NCBI Taxonomy" id="652676"/>
    <lineage>
        <taxon>unclassified sequences</taxon>
        <taxon>metagenomes</taxon>
        <taxon>ecological metagenomes</taxon>
    </lineage>
</organism>